<evidence type="ECO:0000256" key="7">
    <source>
        <dbReference type="ARBA" id="ARBA00022801"/>
    </source>
</evidence>
<dbReference type="PANTHER" id="PTHR37984">
    <property type="entry name" value="PROTEIN CBG26694"/>
    <property type="match status" value="1"/>
</dbReference>
<keyword evidence="7" id="KW-0378">Hydrolase</keyword>
<dbReference type="InterPro" id="IPR000477">
    <property type="entry name" value="RT_dom"/>
</dbReference>
<dbReference type="Gene3D" id="3.10.10.10">
    <property type="entry name" value="HIV Type 1 Reverse Transcriptase, subunit A, domain 1"/>
    <property type="match status" value="1"/>
</dbReference>
<evidence type="ECO:0000256" key="3">
    <source>
        <dbReference type="ARBA" id="ARBA00022679"/>
    </source>
</evidence>
<keyword evidence="3" id="KW-0808">Transferase</keyword>
<dbReference type="PROSITE" id="PS50994">
    <property type="entry name" value="INTEGRASE"/>
    <property type="match status" value="1"/>
</dbReference>
<keyword evidence="6" id="KW-0255">Endonuclease</keyword>
<dbReference type="InterPro" id="IPR050951">
    <property type="entry name" value="Retrovirus_Pol_polyprotein"/>
</dbReference>
<evidence type="ECO:0000256" key="4">
    <source>
        <dbReference type="ARBA" id="ARBA00022695"/>
    </source>
</evidence>
<proteinExistence type="inferred from homology"/>
<dbReference type="Pfam" id="PF00665">
    <property type="entry name" value="rve"/>
    <property type="match status" value="1"/>
</dbReference>
<dbReference type="SUPFAM" id="SSF53098">
    <property type="entry name" value="Ribonuclease H-like"/>
    <property type="match status" value="1"/>
</dbReference>
<evidence type="ECO:0000259" key="10">
    <source>
        <dbReference type="PROSITE" id="PS50878"/>
    </source>
</evidence>
<feature type="non-terminal residue" evidence="12">
    <location>
        <position position="1"/>
    </location>
</feature>
<keyword evidence="4" id="KW-0548">Nucleotidyltransferase</keyword>
<comment type="similarity">
    <text evidence="1">Belongs to the beta type-B retroviral polymerase family. HERV class-II K(HML-2) pol subfamily.</text>
</comment>
<evidence type="ECO:0000313" key="12">
    <source>
        <dbReference type="EMBL" id="KAL0172252.1"/>
    </source>
</evidence>
<feature type="domain" description="Integrase catalytic" evidence="11">
    <location>
        <begin position="505"/>
        <end position="662"/>
    </location>
</feature>
<dbReference type="Pfam" id="PF17917">
    <property type="entry name" value="RT_RNaseH"/>
    <property type="match status" value="1"/>
</dbReference>
<keyword evidence="13" id="KW-1185">Reference proteome</keyword>
<keyword evidence="8" id="KW-0695">RNA-directed DNA polymerase</keyword>
<dbReference type="InterPro" id="IPR043128">
    <property type="entry name" value="Rev_trsase/Diguanyl_cyclase"/>
</dbReference>
<name>A0ABD0PEB0_CIRMR</name>
<feature type="domain" description="Reverse transcriptase" evidence="10">
    <location>
        <begin position="13"/>
        <end position="190"/>
    </location>
</feature>
<feature type="non-terminal residue" evidence="12">
    <location>
        <position position="710"/>
    </location>
</feature>
<reference evidence="12 13" key="1">
    <citation type="submission" date="2024-05" db="EMBL/GenBank/DDBJ databases">
        <title>Genome sequencing and assembly of Indian major carp, Cirrhinus mrigala (Hamilton, 1822).</title>
        <authorList>
            <person name="Mohindra V."/>
            <person name="Chowdhury L.M."/>
            <person name="Lal K."/>
            <person name="Jena J.K."/>
        </authorList>
    </citation>
    <scope>NUCLEOTIDE SEQUENCE [LARGE SCALE GENOMIC DNA]</scope>
    <source>
        <strain evidence="12">CM1030</strain>
        <tissue evidence="12">Blood</tissue>
    </source>
</reference>
<dbReference type="CDD" id="cd01647">
    <property type="entry name" value="RT_LTR"/>
    <property type="match status" value="1"/>
</dbReference>
<dbReference type="PROSITE" id="PS50878">
    <property type="entry name" value="RT_POL"/>
    <property type="match status" value="1"/>
</dbReference>
<dbReference type="InterPro" id="IPR041588">
    <property type="entry name" value="Integrase_H2C2"/>
</dbReference>
<dbReference type="Gene3D" id="1.10.340.70">
    <property type="match status" value="1"/>
</dbReference>
<gene>
    <name evidence="12" type="ORF">M9458_032563</name>
</gene>
<accession>A0ABD0PEB0</accession>
<dbReference type="CDD" id="cd09274">
    <property type="entry name" value="RNase_HI_RT_Ty3"/>
    <property type="match status" value="1"/>
</dbReference>
<dbReference type="Proteomes" id="UP001529510">
    <property type="component" value="Unassembled WGS sequence"/>
</dbReference>
<dbReference type="PANTHER" id="PTHR37984:SF15">
    <property type="entry name" value="INTEGRASE CATALYTIC DOMAIN-CONTAINING PROTEIN"/>
    <property type="match status" value="1"/>
</dbReference>
<dbReference type="Pfam" id="PF00078">
    <property type="entry name" value="RVT_1"/>
    <property type="match status" value="1"/>
</dbReference>
<evidence type="ECO:0000256" key="2">
    <source>
        <dbReference type="ARBA" id="ARBA00012180"/>
    </source>
</evidence>
<dbReference type="InterPro" id="IPR043502">
    <property type="entry name" value="DNA/RNA_pol_sf"/>
</dbReference>
<evidence type="ECO:0000256" key="1">
    <source>
        <dbReference type="ARBA" id="ARBA00010879"/>
    </source>
</evidence>
<dbReference type="GO" id="GO:0003964">
    <property type="term" value="F:RNA-directed DNA polymerase activity"/>
    <property type="evidence" value="ECO:0007669"/>
    <property type="project" value="UniProtKB-KW"/>
</dbReference>
<dbReference type="Pfam" id="PF17921">
    <property type="entry name" value="Integrase_H2C2"/>
    <property type="match status" value="1"/>
</dbReference>
<dbReference type="InterPro" id="IPR041373">
    <property type="entry name" value="RT_RNaseH"/>
</dbReference>
<dbReference type="InterPro" id="IPR012337">
    <property type="entry name" value="RNaseH-like_sf"/>
</dbReference>
<dbReference type="EMBL" id="JAMKFB020000016">
    <property type="protein sequence ID" value="KAL0172252.1"/>
    <property type="molecule type" value="Genomic_DNA"/>
</dbReference>
<sequence length="710" mass="79487">RNAVSKELCRLQAEGIIERGDASPWVSPIVVTTKKNGEIRLCVDLREPNRAVIIDSHPLPHMEDLFTELNGATMFSSIDLNNAYLQVMLHEDSRDLTAFITHDRLFRFRRVPYGLASAPAAFQKMMVTILKGLHGVQNYLDDVIVYGRTATEHDRNLQAVLTTLQHAGLTLNRAKCKFSCTSLTYLGHTITAQGLLPSSHGRTQIAFILRTYVLVLTVRAELRFGGGAYEGMLKEWAVLTQIHADSSERTVAFASRSLSIAERKYSIVEKEALACVWAVERWRTFLWGRRFTLRTDHQALTTLLATKGMGRAGMRIARWSARLLCFNYEVSYKPGSENVTADCLSRLPLPTCVDTDSAIEPDMVAFLSAEPRAFSLEEFSKECAACPELSALRQQLLTGWPKNKKTLSPELAPYFHIRDELAAQDSLVFRGPYRLVAPVSLLGALIKLAHQGHQGIVRTKQRLRDLYWWPGMDHATQSAITSCQLCQAHDKSAKIHTPPLQPVPLPAAPWLKVGFDIVGPFELGTWDCRYALTLVHYYSKWPEIAFTSNVTADTVTDFLATTFSWFGNPVEIVTDTGVQFTSLTFAEFLTSRNIKHVRTSLYFPQANGAVECMNHVLKDCVQTASLEGKPWKTSVRDFLLHYRTTLHATTGVAPSELLLGRQLRTNLNILPTRLAACTDATVRARVHARQSQVKTYTDIKCAAKPSVLRP</sequence>
<dbReference type="GO" id="GO:0004523">
    <property type="term" value="F:RNA-DNA hybrid ribonuclease activity"/>
    <property type="evidence" value="ECO:0007669"/>
    <property type="project" value="UniProtKB-EC"/>
</dbReference>
<dbReference type="Gene3D" id="3.30.70.270">
    <property type="match status" value="1"/>
</dbReference>
<dbReference type="SUPFAM" id="SSF56672">
    <property type="entry name" value="DNA/RNA polymerases"/>
    <property type="match status" value="1"/>
</dbReference>
<dbReference type="InterPro" id="IPR036397">
    <property type="entry name" value="RNaseH_sf"/>
</dbReference>
<evidence type="ECO:0000313" key="13">
    <source>
        <dbReference type="Proteomes" id="UP001529510"/>
    </source>
</evidence>
<dbReference type="FunFam" id="3.30.420.10:FF:000063">
    <property type="entry name" value="Retrovirus-related Pol polyprotein from transposon 297-like Protein"/>
    <property type="match status" value="1"/>
</dbReference>
<organism evidence="12 13">
    <name type="scientific">Cirrhinus mrigala</name>
    <name type="common">Mrigala</name>
    <dbReference type="NCBI Taxonomy" id="683832"/>
    <lineage>
        <taxon>Eukaryota</taxon>
        <taxon>Metazoa</taxon>
        <taxon>Chordata</taxon>
        <taxon>Craniata</taxon>
        <taxon>Vertebrata</taxon>
        <taxon>Euteleostomi</taxon>
        <taxon>Actinopterygii</taxon>
        <taxon>Neopterygii</taxon>
        <taxon>Teleostei</taxon>
        <taxon>Ostariophysi</taxon>
        <taxon>Cypriniformes</taxon>
        <taxon>Cyprinidae</taxon>
        <taxon>Labeoninae</taxon>
        <taxon>Labeonini</taxon>
        <taxon>Cirrhinus</taxon>
    </lineage>
</organism>
<dbReference type="EC" id="3.1.26.4" evidence="2"/>
<dbReference type="FunFam" id="1.10.340.70:FF:000004">
    <property type="entry name" value="Retrovirus-related Pol polyprotein from transposon 297-like Protein"/>
    <property type="match status" value="1"/>
</dbReference>
<evidence type="ECO:0000256" key="5">
    <source>
        <dbReference type="ARBA" id="ARBA00022722"/>
    </source>
</evidence>
<keyword evidence="5" id="KW-0540">Nuclease</keyword>
<evidence type="ECO:0000256" key="6">
    <source>
        <dbReference type="ARBA" id="ARBA00022759"/>
    </source>
</evidence>
<evidence type="ECO:0000256" key="8">
    <source>
        <dbReference type="ARBA" id="ARBA00022918"/>
    </source>
</evidence>
<dbReference type="Gene3D" id="3.30.420.10">
    <property type="entry name" value="Ribonuclease H-like superfamily/Ribonuclease H"/>
    <property type="match status" value="1"/>
</dbReference>
<evidence type="ECO:0000259" key="11">
    <source>
        <dbReference type="PROSITE" id="PS50994"/>
    </source>
</evidence>
<comment type="caution">
    <text evidence="12">The sequence shown here is derived from an EMBL/GenBank/DDBJ whole genome shotgun (WGS) entry which is preliminary data.</text>
</comment>
<protein>
    <recommendedName>
        <fullName evidence="9">Gypsy retrotransposon integrase-like protein 1</fullName>
        <ecNumber evidence="2">3.1.26.4</ecNumber>
    </recommendedName>
</protein>
<dbReference type="InterPro" id="IPR001584">
    <property type="entry name" value="Integrase_cat-core"/>
</dbReference>
<dbReference type="AlphaFoldDB" id="A0ABD0PEB0"/>
<evidence type="ECO:0000256" key="9">
    <source>
        <dbReference type="ARBA" id="ARBA00039658"/>
    </source>
</evidence>